<comment type="caution">
    <text evidence="2">The sequence shown here is derived from an EMBL/GenBank/DDBJ whole genome shotgun (WGS) entry which is preliminary data.</text>
</comment>
<reference evidence="2" key="1">
    <citation type="journal article" date="2019" name="Sci. Rep.">
        <title>Draft genome of Tanacetum cinerariifolium, the natural source of mosquito coil.</title>
        <authorList>
            <person name="Yamashiro T."/>
            <person name="Shiraishi A."/>
            <person name="Satake H."/>
            <person name="Nakayama K."/>
        </authorList>
    </citation>
    <scope>NUCLEOTIDE SEQUENCE</scope>
</reference>
<feature type="non-terminal residue" evidence="2">
    <location>
        <position position="117"/>
    </location>
</feature>
<feature type="non-terminal residue" evidence="2">
    <location>
        <position position="1"/>
    </location>
</feature>
<dbReference type="EMBL" id="BKCJ011759701">
    <property type="protein sequence ID" value="GFD50622.1"/>
    <property type="molecule type" value="Genomic_DNA"/>
</dbReference>
<proteinExistence type="predicted"/>
<sequence>IGGAGGGHLRHGEAHPGPGCRGSGGGRVGYHQLARDGAPPRRLGVGGLRKPGVGPLGLLGQGLGLGILPEGLLRVGGASGHLVAVHEVGAENLAPGFAGGHRAVAAHAVVGAAQHIE</sequence>
<evidence type="ECO:0000313" key="2">
    <source>
        <dbReference type="EMBL" id="GFD50622.1"/>
    </source>
</evidence>
<evidence type="ECO:0000256" key="1">
    <source>
        <dbReference type="SAM" id="MobiDB-lite"/>
    </source>
</evidence>
<feature type="compositionally biased region" description="Gly residues" evidence="1">
    <location>
        <begin position="19"/>
        <end position="28"/>
    </location>
</feature>
<name>A0A699WS90_TANCI</name>
<feature type="region of interest" description="Disordered" evidence="1">
    <location>
        <begin position="1"/>
        <end position="46"/>
    </location>
</feature>
<dbReference type="AlphaFoldDB" id="A0A699WS90"/>
<organism evidence="2">
    <name type="scientific">Tanacetum cinerariifolium</name>
    <name type="common">Dalmatian daisy</name>
    <name type="synonym">Chrysanthemum cinerariifolium</name>
    <dbReference type="NCBI Taxonomy" id="118510"/>
    <lineage>
        <taxon>Eukaryota</taxon>
        <taxon>Viridiplantae</taxon>
        <taxon>Streptophyta</taxon>
        <taxon>Embryophyta</taxon>
        <taxon>Tracheophyta</taxon>
        <taxon>Spermatophyta</taxon>
        <taxon>Magnoliopsida</taxon>
        <taxon>eudicotyledons</taxon>
        <taxon>Gunneridae</taxon>
        <taxon>Pentapetalae</taxon>
        <taxon>asterids</taxon>
        <taxon>campanulids</taxon>
        <taxon>Asterales</taxon>
        <taxon>Asteraceae</taxon>
        <taxon>Asteroideae</taxon>
        <taxon>Anthemideae</taxon>
        <taxon>Anthemidinae</taxon>
        <taxon>Tanacetum</taxon>
    </lineage>
</organism>
<protein>
    <submittedName>
        <fullName evidence="2">Uncharacterized protein</fullName>
    </submittedName>
</protein>
<accession>A0A699WS90</accession>
<gene>
    <name evidence="2" type="ORF">Tci_922591</name>
</gene>